<name>A0ABU0HYS5_9HYPH</name>
<keyword evidence="1" id="KW-0805">Transcription regulation</keyword>
<dbReference type="Pfam" id="PF00027">
    <property type="entry name" value="cNMP_binding"/>
    <property type="match status" value="1"/>
</dbReference>
<evidence type="ECO:0000256" key="1">
    <source>
        <dbReference type="ARBA" id="ARBA00023015"/>
    </source>
</evidence>
<reference evidence="5 6" key="1">
    <citation type="submission" date="2023-07" db="EMBL/GenBank/DDBJ databases">
        <title>Genomic Encyclopedia of Type Strains, Phase IV (KMG-IV): sequencing the most valuable type-strain genomes for metagenomic binning, comparative biology and taxonomic classification.</title>
        <authorList>
            <person name="Goeker M."/>
        </authorList>
    </citation>
    <scope>NUCLEOTIDE SEQUENCE [LARGE SCALE GENOMIC DNA]</scope>
    <source>
        <strain evidence="5 6">DSM 19013</strain>
    </source>
</reference>
<dbReference type="InterPro" id="IPR014710">
    <property type="entry name" value="RmlC-like_jellyroll"/>
</dbReference>
<evidence type="ECO:0000259" key="4">
    <source>
        <dbReference type="PROSITE" id="PS51063"/>
    </source>
</evidence>
<sequence>MDTPLTRKLNNFVRLSAMDEGLIADVLEPPRLVEARVDIVEEGEIPRTVNVILSGWACRYRQFEDGRRQIISLLLPGDCCDPHIPLLDRRDHAIGALTQVSVARIGGSAMAEIMARSPTLSLAFHREALAGAAIQREWTVSLGRRSGAERLAHLFCELHARLRAVSLADETSCPMPLTQPDLADALGQTTVHINRTLQDLRGASLLTLKGRRLTVLDSASLCQLAKFDPLYLHLGASRMASRHALPSGPDRPGVADRLP</sequence>
<organism evidence="5 6">
    <name type="scientific">Methylobacterium aerolatum</name>
    <dbReference type="NCBI Taxonomy" id="418708"/>
    <lineage>
        <taxon>Bacteria</taxon>
        <taxon>Pseudomonadati</taxon>
        <taxon>Pseudomonadota</taxon>
        <taxon>Alphaproteobacteria</taxon>
        <taxon>Hyphomicrobiales</taxon>
        <taxon>Methylobacteriaceae</taxon>
        <taxon>Methylobacterium</taxon>
    </lineage>
</organism>
<keyword evidence="3" id="KW-0804">Transcription</keyword>
<evidence type="ECO:0000313" key="6">
    <source>
        <dbReference type="Proteomes" id="UP001231124"/>
    </source>
</evidence>
<feature type="domain" description="HTH crp-type" evidence="4">
    <location>
        <begin position="145"/>
        <end position="219"/>
    </location>
</feature>
<dbReference type="InterPro" id="IPR012318">
    <property type="entry name" value="HTH_CRP"/>
</dbReference>
<dbReference type="PROSITE" id="PS51063">
    <property type="entry name" value="HTH_CRP_2"/>
    <property type="match status" value="1"/>
</dbReference>
<comment type="caution">
    <text evidence="5">The sequence shown here is derived from an EMBL/GenBank/DDBJ whole genome shotgun (WGS) entry which is preliminary data.</text>
</comment>
<dbReference type="Proteomes" id="UP001231124">
    <property type="component" value="Unassembled WGS sequence"/>
</dbReference>
<dbReference type="Pfam" id="PF13545">
    <property type="entry name" value="HTH_Crp_2"/>
    <property type="match status" value="1"/>
</dbReference>
<dbReference type="EMBL" id="JAUSVP010000005">
    <property type="protein sequence ID" value="MDQ0447504.1"/>
    <property type="molecule type" value="Genomic_DNA"/>
</dbReference>
<dbReference type="CDD" id="cd00038">
    <property type="entry name" value="CAP_ED"/>
    <property type="match status" value="1"/>
</dbReference>
<dbReference type="Gene3D" id="2.60.120.10">
    <property type="entry name" value="Jelly Rolls"/>
    <property type="match status" value="1"/>
</dbReference>
<dbReference type="InterPro" id="IPR000595">
    <property type="entry name" value="cNMP-bd_dom"/>
</dbReference>
<keyword evidence="6" id="KW-1185">Reference proteome</keyword>
<dbReference type="SUPFAM" id="SSF51206">
    <property type="entry name" value="cAMP-binding domain-like"/>
    <property type="match status" value="1"/>
</dbReference>
<dbReference type="SUPFAM" id="SSF46785">
    <property type="entry name" value="Winged helix' DNA-binding domain"/>
    <property type="match status" value="1"/>
</dbReference>
<dbReference type="InterPro" id="IPR018490">
    <property type="entry name" value="cNMP-bd_dom_sf"/>
</dbReference>
<keyword evidence="2" id="KW-0238">DNA-binding</keyword>
<gene>
    <name evidence="5" type="ORF">QO012_002004</name>
</gene>
<dbReference type="InterPro" id="IPR036390">
    <property type="entry name" value="WH_DNA-bd_sf"/>
</dbReference>
<proteinExistence type="predicted"/>
<dbReference type="SMART" id="SM00419">
    <property type="entry name" value="HTH_CRP"/>
    <property type="match status" value="1"/>
</dbReference>
<dbReference type="RefSeq" id="WP_238202555.1">
    <property type="nucleotide sequence ID" value="NZ_BPQE01000011.1"/>
</dbReference>
<evidence type="ECO:0000313" key="5">
    <source>
        <dbReference type="EMBL" id="MDQ0447504.1"/>
    </source>
</evidence>
<dbReference type="InterPro" id="IPR036388">
    <property type="entry name" value="WH-like_DNA-bd_sf"/>
</dbReference>
<accession>A0ABU0HYS5</accession>
<evidence type="ECO:0000256" key="3">
    <source>
        <dbReference type="ARBA" id="ARBA00023163"/>
    </source>
</evidence>
<protein>
    <submittedName>
        <fullName evidence="5">CRP-like cAMP-binding protein</fullName>
    </submittedName>
</protein>
<dbReference type="Gene3D" id="1.10.10.10">
    <property type="entry name" value="Winged helix-like DNA-binding domain superfamily/Winged helix DNA-binding domain"/>
    <property type="match status" value="1"/>
</dbReference>
<evidence type="ECO:0000256" key="2">
    <source>
        <dbReference type="ARBA" id="ARBA00023125"/>
    </source>
</evidence>